<evidence type="ECO:0000256" key="3">
    <source>
        <dbReference type="ARBA" id="ARBA00023002"/>
    </source>
</evidence>
<accession>A0A2R6RZK9</accession>
<organism evidence="6 7">
    <name type="scientific">Hermanssonia centrifuga</name>
    <dbReference type="NCBI Taxonomy" id="98765"/>
    <lineage>
        <taxon>Eukaryota</taxon>
        <taxon>Fungi</taxon>
        <taxon>Dikarya</taxon>
        <taxon>Basidiomycota</taxon>
        <taxon>Agaricomycotina</taxon>
        <taxon>Agaricomycetes</taxon>
        <taxon>Polyporales</taxon>
        <taxon>Meruliaceae</taxon>
        <taxon>Hermanssonia</taxon>
    </lineage>
</organism>
<dbReference type="OrthoDB" id="4494341at2759"/>
<reference evidence="6 7" key="1">
    <citation type="submission" date="2018-02" db="EMBL/GenBank/DDBJ databases">
        <title>Genome sequence of the basidiomycete white-rot fungus Phlebia centrifuga.</title>
        <authorList>
            <person name="Granchi Z."/>
            <person name="Peng M."/>
            <person name="de Vries R.P."/>
            <person name="Hilden K."/>
            <person name="Makela M.R."/>
            <person name="Grigoriev I."/>
            <person name="Riley R."/>
        </authorList>
    </citation>
    <scope>NUCLEOTIDE SEQUENCE [LARGE SCALE GENOMIC DNA]</scope>
    <source>
        <strain evidence="6 7">FBCC195</strain>
    </source>
</reference>
<dbReference type="InterPro" id="IPR013121">
    <property type="entry name" value="Fe_red_NAD-bd_6"/>
</dbReference>
<keyword evidence="2" id="KW-0249">Electron transport</keyword>
<dbReference type="Pfam" id="PF08022">
    <property type="entry name" value="FAD_binding_8"/>
    <property type="match status" value="1"/>
</dbReference>
<dbReference type="PANTHER" id="PTHR32361:SF9">
    <property type="entry name" value="FERRIC REDUCTASE TRANSMEMBRANE COMPONENT 3-RELATED"/>
    <property type="match status" value="1"/>
</dbReference>
<protein>
    <recommendedName>
        <fullName evidence="8">Ferric reductase NAD binding domain-containing protein</fullName>
    </recommendedName>
</protein>
<dbReference type="GO" id="GO:0005886">
    <property type="term" value="C:plasma membrane"/>
    <property type="evidence" value="ECO:0007669"/>
    <property type="project" value="TreeGrafter"/>
</dbReference>
<evidence type="ECO:0000256" key="1">
    <source>
        <dbReference type="ARBA" id="ARBA00022448"/>
    </source>
</evidence>
<dbReference type="GO" id="GO:0015677">
    <property type="term" value="P:copper ion import"/>
    <property type="evidence" value="ECO:0007669"/>
    <property type="project" value="TreeGrafter"/>
</dbReference>
<dbReference type="GO" id="GO:0000293">
    <property type="term" value="F:ferric-chelate reductase activity"/>
    <property type="evidence" value="ECO:0007669"/>
    <property type="project" value="TreeGrafter"/>
</dbReference>
<evidence type="ECO:0000259" key="5">
    <source>
        <dbReference type="Pfam" id="PF08030"/>
    </source>
</evidence>
<feature type="domain" description="FAD-binding 8" evidence="4">
    <location>
        <begin position="3"/>
        <end position="67"/>
    </location>
</feature>
<sequence length="273" mass="29448">MAFPTLGPIESHPFTIANIPEGEQKVKEIIWIIRARGGFTKRLKEHILEKNGACKVPVFLDGPYGAPPDITPFDTCIFFAGGSGVTYTMARFRELLNDATAGRACVRRIVWVWAVRHPSHINWLSSELVKALTSAPTGIELSCIVYITSSPPSTPVSESAAQTLAYGKSGIPKSSQDLEKDVEYDEKQSTAASHSNEGYTPIKGVELLSGRPDVRKILEESITTSDGPVSVDVSGPTPLVSSIRSALSSDFASPMAVLRGAPTVQLNVEDFTM</sequence>
<evidence type="ECO:0008006" key="8">
    <source>
        <dbReference type="Google" id="ProtNLM"/>
    </source>
</evidence>
<dbReference type="InterPro" id="IPR013112">
    <property type="entry name" value="FAD-bd_8"/>
</dbReference>
<dbReference type="InterPro" id="IPR039261">
    <property type="entry name" value="FNR_nucleotide-bd"/>
</dbReference>
<evidence type="ECO:0000313" key="7">
    <source>
        <dbReference type="Proteomes" id="UP000186601"/>
    </source>
</evidence>
<feature type="domain" description="Ferric reductase NAD binding" evidence="5">
    <location>
        <begin position="74"/>
        <end position="246"/>
    </location>
</feature>
<comment type="caution">
    <text evidence="6">The sequence shown here is derived from an EMBL/GenBank/DDBJ whole genome shotgun (WGS) entry which is preliminary data.</text>
</comment>
<dbReference type="SUPFAM" id="SSF52343">
    <property type="entry name" value="Ferredoxin reductase-like, C-terminal NADP-linked domain"/>
    <property type="match status" value="1"/>
</dbReference>
<dbReference type="Proteomes" id="UP000186601">
    <property type="component" value="Unassembled WGS sequence"/>
</dbReference>
<dbReference type="Gene3D" id="3.40.50.80">
    <property type="entry name" value="Nucleotide-binding domain of ferredoxin-NADP reductase (FNR) module"/>
    <property type="match status" value="1"/>
</dbReference>
<dbReference type="PANTHER" id="PTHR32361">
    <property type="entry name" value="FERRIC/CUPRIC REDUCTASE TRANSMEMBRANE COMPONENT"/>
    <property type="match status" value="1"/>
</dbReference>
<proteinExistence type="predicted"/>
<evidence type="ECO:0000256" key="2">
    <source>
        <dbReference type="ARBA" id="ARBA00022982"/>
    </source>
</evidence>
<dbReference type="AlphaFoldDB" id="A0A2R6RZK9"/>
<gene>
    <name evidence="6" type="ORF">PHLCEN_2v1627</name>
</gene>
<dbReference type="CDD" id="cd06186">
    <property type="entry name" value="NOX_Duox_like_FAD_NADP"/>
    <property type="match status" value="1"/>
</dbReference>
<dbReference type="STRING" id="98765.A0A2R6RZK9"/>
<evidence type="ECO:0000259" key="4">
    <source>
        <dbReference type="Pfam" id="PF08022"/>
    </source>
</evidence>
<dbReference type="InterPro" id="IPR051410">
    <property type="entry name" value="Ferric/Cupric_Reductase"/>
</dbReference>
<dbReference type="GO" id="GO:0006879">
    <property type="term" value="P:intracellular iron ion homeostasis"/>
    <property type="evidence" value="ECO:0007669"/>
    <property type="project" value="TreeGrafter"/>
</dbReference>
<keyword evidence="3" id="KW-0560">Oxidoreductase</keyword>
<evidence type="ECO:0000313" key="6">
    <source>
        <dbReference type="EMBL" id="PSS35472.1"/>
    </source>
</evidence>
<keyword evidence="7" id="KW-1185">Reference proteome</keyword>
<name>A0A2R6RZK9_9APHY</name>
<keyword evidence="1" id="KW-0813">Transport</keyword>
<dbReference type="Pfam" id="PF08030">
    <property type="entry name" value="NAD_binding_6"/>
    <property type="match status" value="1"/>
</dbReference>
<dbReference type="GO" id="GO:0006826">
    <property type="term" value="P:iron ion transport"/>
    <property type="evidence" value="ECO:0007669"/>
    <property type="project" value="TreeGrafter"/>
</dbReference>
<dbReference type="EMBL" id="MLYV02000126">
    <property type="protein sequence ID" value="PSS35472.1"/>
    <property type="molecule type" value="Genomic_DNA"/>
</dbReference>